<dbReference type="PROSITE" id="PS50297">
    <property type="entry name" value="ANK_REP_REGION"/>
    <property type="match status" value="1"/>
</dbReference>
<dbReference type="OrthoDB" id="20872at2759"/>
<comment type="caution">
    <text evidence="4">The sequence shown here is derived from an EMBL/GenBank/DDBJ whole genome shotgun (WGS) entry which is preliminary data.</text>
</comment>
<evidence type="ECO:0000313" key="4">
    <source>
        <dbReference type="EMBL" id="KAF4944053.1"/>
    </source>
</evidence>
<accession>A0A8H4SQW7</accession>
<name>A0A8H4SQW7_9HYPO</name>
<dbReference type="PANTHER" id="PTHR24198">
    <property type="entry name" value="ANKYRIN REPEAT AND PROTEIN KINASE DOMAIN-CONTAINING PROTEIN"/>
    <property type="match status" value="1"/>
</dbReference>
<organism evidence="4 5">
    <name type="scientific">Fusarium sarcochroum</name>
    <dbReference type="NCBI Taxonomy" id="1208366"/>
    <lineage>
        <taxon>Eukaryota</taxon>
        <taxon>Fungi</taxon>
        <taxon>Dikarya</taxon>
        <taxon>Ascomycota</taxon>
        <taxon>Pezizomycotina</taxon>
        <taxon>Sordariomycetes</taxon>
        <taxon>Hypocreomycetidae</taxon>
        <taxon>Hypocreales</taxon>
        <taxon>Nectriaceae</taxon>
        <taxon>Fusarium</taxon>
        <taxon>Fusarium lateritium species complex</taxon>
    </lineage>
</organism>
<dbReference type="Proteomes" id="UP000622797">
    <property type="component" value="Unassembled WGS sequence"/>
</dbReference>
<feature type="repeat" description="ANK" evidence="3">
    <location>
        <begin position="115"/>
        <end position="147"/>
    </location>
</feature>
<dbReference type="Pfam" id="PF12796">
    <property type="entry name" value="Ank_2"/>
    <property type="match status" value="1"/>
</dbReference>
<dbReference type="InterPro" id="IPR002110">
    <property type="entry name" value="Ankyrin_rpt"/>
</dbReference>
<keyword evidence="2 3" id="KW-0040">ANK repeat</keyword>
<protein>
    <recommendedName>
        <fullName evidence="6">Ankyrin repeat protein</fullName>
    </recommendedName>
</protein>
<reference evidence="4" key="1">
    <citation type="journal article" date="2020" name="BMC Genomics">
        <title>Correction to: Identification and distribution of gene clusters required for synthesis of sphingolipid metabolism inhibitors in diverse species of the filamentous fungus Fusarium.</title>
        <authorList>
            <person name="Kim H.S."/>
            <person name="Lohmar J.M."/>
            <person name="Busman M."/>
            <person name="Brown D.W."/>
            <person name="Naumann T.A."/>
            <person name="Divon H.H."/>
            <person name="Lysoe E."/>
            <person name="Uhlig S."/>
            <person name="Proctor R.H."/>
        </authorList>
    </citation>
    <scope>NUCLEOTIDE SEQUENCE</scope>
    <source>
        <strain evidence="4">NRRL 20472</strain>
    </source>
</reference>
<keyword evidence="1" id="KW-0677">Repeat</keyword>
<dbReference type="Pfam" id="PF00023">
    <property type="entry name" value="Ank"/>
    <property type="match status" value="1"/>
</dbReference>
<dbReference type="SMART" id="SM00248">
    <property type="entry name" value="ANK"/>
    <property type="match status" value="3"/>
</dbReference>
<keyword evidence="5" id="KW-1185">Reference proteome</keyword>
<evidence type="ECO:0000256" key="1">
    <source>
        <dbReference type="ARBA" id="ARBA00022737"/>
    </source>
</evidence>
<dbReference type="PANTHER" id="PTHR24198:SF165">
    <property type="entry name" value="ANKYRIN REPEAT-CONTAINING PROTEIN-RELATED"/>
    <property type="match status" value="1"/>
</dbReference>
<dbReference type="PROSITE" id="PS50088">
    <property type="entry name" value="ANK_REPEAT"/>
    <property type="match status" value="1"/>
</dbReference>
<sequence>MLFGPRGTRFTKILNSSRPEELSTLKSVANALLTIILNSAWQPDISGEQLTALVPYLDLNHSQAFHESFNTDMLPGRLTPREALPPLHYISSIDPQGSDKIEALLRCGASLEHHDYSAPLHLAVVNNHISNVETFLQQGEDVNKRDTLLGTCLMRAADKDLPDMIEFLLRHGANLSGKDTYERTALHSATINGSMKALETFIKMEPDIFREIVNVRDKSDRTALDDAHRRGKRDFLQGFKNLLSANGLL</sequence>
<evidence type="ECO:0000256" key="2">
    <source>
        <dbReference type="ARBA" id="ARBA00023043"/>
    </source>
</evidence>
<dbReference type="AlphaFoldDB" id="A0A8H4SQW7"/>
<dbReference type="InterPro" id="IPR036770">
    <property type="entry name" value="Ankyrin_rpt-contain_sf"/>
</dbReference>
<evidence type="ECO:0000256" key="3">
    <source>
        <dbReference type="PROSITE-ProRule" id="PRU00023"/>
    </source>
</evidence>
<dbReference type="SUPFAM" id="SSF48403">
    <property type="entry name" value="Ankyrin repeat"/>
    <property type="match status" value="1"/>
</dbReference>
<evidence type="ECO:0008006" key="6">
    <source>
        <dbReference type="Google" id="ProtNLM"/>
    </source>
</evidence>
<reference evidence="4" key="2">
    <citation type="submission" date="2020-05" db="EMBL/GenBank/DDBJ databases">
        <authorList>
            <person name="Kim H.-S."/>
            <person name="Proctor R.H."/>
            <person name="Brown D.W."/>
        </authorList>
    </citation>
    <scope>NUCLEOTIDE SEQUENCE</scope>
    <source>
        <strain evidence="4">NRRL 20472</strain>
    </source>
</reference>
<gene>
    <name evidence="4" type="ORF">FSARC_14778</name>
</gene>
<dbReference type="Gene3D" id="1.25.40.20">
    <property type="entry name" value="Ankyrin repeat-containing domain"/>
    <property type="match status" value="1"/>
</dbReference>
<evidence type="ECO:0000313" key="5">
    <source>
        <dbReference type="Proteomes" id="UP000622797"/>
    </source>
</evidence>
<proteinExistence type="predicted"/>
<dbReference type="EMBL" id="JABEXW010001395">
    <property type="protein sequence ID" value="KAF4944053.1"/>
    <property type="molecule type" value="Genomic_DNA"/>
</dbReference>